<evidence type="ECO:0000313" key="4">
    <source>
        <dbReference type="Proteomes" id="UP000528286"/>
    </source>
</evidence>
<comment type="caution">
    <text evidence="3">The sequence shown here is derived from an EMBL/GenBank/DDBJ whole genome shotgun (WGS) entry which is preliminary data.</text>
</comment>
<dbReference type="Pfam" id="PF07811">
    <property type="entry name" value="TadE"/>
    <property type="match status" value="1"/>
</dbReference>
<keyword evidence="1" id="KW-0812">Transmembrane</keyword>
<keyword evidence="1" id="KW-1133">Transmembrane helix</keyword>
<feature type="transmembrane region" description="Helical" evidence="1">
    <location>
        <begin position="50"/>
        <end position="69"/>
    </location>
</feature>
<name>A0A7W6J7Y0_9HYPH</name>
<keyword evidence="4" id="KW-1185">Reference proteome</keyword>
<keyword evidence="1" id="KW-0472">Membrane</keyword>
<evidence type="ECO:0000313" key="3">
    <source>
        <dbReference type="EMBL" id="MBB4066466.1"/>
    </source>
</evidence>
<dbReference type="Proteomes" id="UP000528286">
    <property type="component" value="Unassembled WGS sequence"/>
</dbReference>
<dbReference type="InterPro" id="IPR012495">
    <property type="entry name" value="TadE-like_dom"/>
</dbReference>
<organism evidence="3 4">
    <name type="scientific">Gellertiella hungarica</name>
    <dbReference type="NCBI Taxonomy" id="1572859"/>
    <lineage>
        <taxon>Bacteria</taxon>
        <taxon>Pseudomonadati</taxon>
        <taxon>Pseudomonadota</taxon>
        <taxon>Alphaproteobacteria</taxon>
        <taxon>Hyphomicrobiales</taxon>
        <taxon>Rhizobiaceae</taxon>
        <taxon>Gellertiella</taxon>
    </lineage>
</organism>
<feature type="domain" description="TadE-like" evidence="2">
    <location>
        <begin position="44"/>
        <end position="83"/>
    </location>
</feature>
<proteinExistence type="predicted"/>
<protein>
    <submittedName>
        <fullName evidence="3">Flp pilus assembly protein TadG</fullName>
    </submittedName>
</protein>
<gene>
    <name evidence="3" type="ORF">GGR23_003681</name>
</gene>
<sequence>MAGPDSPSPLLRWRVLAAGVCMAVAEPLRQVGARVGRLRRDRSGAGAVEFAILAPILLMLYISAFEITVGMSVAKRASRAAGTIADLVTQQSNPWTKATLSTMVGVAQSVFAPYNPANLKLKISGINIDSTGVARITWSWQQDNTRPYTLNAVVTIPTDLRNPNSFLVHAELQLDHQLGMFLANTMSYSTRTVTIKRDFYFRQRVGDAVTCGDC</sequence>
<dbReference type="EMBL" id="JACIEZ010000009">
    <property type="protein sequence ID" value="MBB4066466.1"/>
    <property type="molecule type" value="Genomic_DNA"/>
</dbReference>
<dbReference type="AlphaFoldDB" id="A0A7W6J7Y0"/>
<evidence type="ECO:0000256" key="1">
    <source>
        <dbReference type="SAM" id="Phobius"/>
    </source>
</evidence>
<reference evidence="3 4" key="1">
    <citation type="submission" date="2020-08" db="EMBL/GenBank/DDBJ databases">
        <title>Genomic Encyclopedia of Type Strains, Phase IV (KMG-IV): sequencing the most valuable type-strain genomes for metagenomic binning, comparative biology and taxonomic classification.</title>
        <authorList>
            <person name="Goeker M."/>
        </authorList>
    </citation>
    <scope>NUCLEOTIDE SEQUENCE [LARGE SCALE GENOMIC DNA]</scope>
    <source>
        <strain evidence="3 4">DSM 29853</strain>
    </source>
</reference>
<accession>A0A7W6J7Y0</accession>
<evidence type="ECO:0000259" key="2">
    <source>
        <dbReference type="Pfam" id="PF07811"/>
    </source>
</evidence>